<dbReference type="AlphaFoldDB" id="A0A941DU68"/>
<dbReference type="EMBL" id="JAGSOT010000035">
    <property type="protein sequence ID" value="MBR7796805.1"/>
    <property type="molecule type" value="Genomic_DNA"/>
</dbReference>
<evidence type="ECO:0000313" key="2">
    <source>
        <dbReference type="Proteomes" id="UP000675284"/>
    </source>
</evidence>
<comment type="caution">
    <text evidence="1">The sequence shown here is derived from an EMBL/GenBank/DDBJ whole genome shotgun (WGS) entry which is preliminary data.</text>
</comment>
<protein>
    <submittedName>
        <fullName evidence="1">Uncharacterized protein</fullName>
    </submittedName>
</protein>
<proteinExistence type="predicted"/>
<organism evidence="1 2">
    <name type="scientific">Virgibacillus salarius</name>
    <dbReference type="NCBI Taxonomy" id="447199"/>
    <lineage>
        <taxon>Bacteria</taxon>
        <taxon>Bacillati</taxon>
        <taxon>Bacillota</taxon>
        <taxon>Bacilli</taxon>
        <taxon>Bacillales</taxon>
        <taxon>Bacillaceae</taxon>
        <taxon>Virgibacillus</taxon>
    </lineage>
</organism>
<accession>A0A941DU68</accession>
<name>A0A941DU68_9BACI</name>
<gene>
    <name evidence="1" type="ORF">KCX74_12215</name>
</gene>
<dbReference type="RefSeq" id="WP_121604247.1">
    <property type="nucleotide sequence ID" value="NZ_JAGSOT010000035.1"/>
</dbReference>
<keyword evidence="2" id="KW-1185">Reference proteome</keyword>
<evidence type="ECO:0000313" key="1">
    <source>
        <dbReference type="EMBL" id="MBR7796805.1"/>
    </source>
</evidence>
<sequence>MLQLPYPIAQHVEANVMEQGVDNQKENKKKLRHNTLIKKPNDNSKQWYRPLEVKVKNLTSGITTFN</sequence>
<dbReference type="Proteomes" id="UP000675284">
    <property type="component" value="Unassembled WGS sequence"/>
</dbReference>
<reference evidence="1" key="1">
    <citation type="submission" date="2021-04" db="EMBL/GenBank/DDBJ databases">
        <title>Isolation and polyphasic classification of algal microorganism.</title>
        <authorList>
            <person name="Wang S."/>
        </authorList>
    </citation>
    <scope>NUCLEOTIDE SEQUENCE</scope>
    <source>
        <strain evidence="1">720a</strain>
    </source>
</reference>